<protein>
    <submittedName>
        <fullName evidence="2">Uncharacterized protein</fullName>
    </submittedName>
</protein>
<evidence type="ECO:0000256" key="1">
    <source>
        <dbReference type="SAM" id="MobiDB-lite"/>
    </source>
</evidence>
<reference evidence="2 3" key="1">
    <citation type="submission" date="2020-08" db="EMBL/GenBank/DDBJ databases">
        <title>Sequencing the genomes of 1000 actinobacteria strains.</title>
        <authorList>
            <person name="Klenk H.-P."/>
        </authorList>
    </citation>
    <scope>NUCLEOTIDE SEQUENCE [LARGE SCALE GENOMIC DNA]</scope>
    <source>
        <strain evidence="2 3">DSM 46887</strain>
    </source>
</reference>
<accession>A0A7W9IFP2</accession>
<evidence type="ECO:0000313" key="3">
    <source>
        <dbReference type="Proteomes" id="UP000540685"/>
    </source>
</evidence>
<dbReference type="EMBL" id="JACHMP010000001">
    <property type="protein sequence ID" value="MBB5819635.1"/>
    <property type="molecule type" value="Genomic_DNA"/>
</dbReference>
<gene>
    <name evidence="2" type="ORF">F4562_002697</name>
</gene>
<feature type="compositionally biased region" description="Basic residues" evidence="1">
    <location>
        <begin position="1"/>
        <end position="10"/>
    </location>
</feature>
<proteinExistence type="predicted"/>
<feature type="compositionally biased region" description="Basic residues" evidence="1">
    <location>
        <begin position="48"/>
        <end position="59"/>
    </location>
</feature>
<keyword evidence="3" id="KW-1185">Reference proteome</keyword>
<name>A0A7W9IFP2_9ACTN</name>
<dbReference type="AlphaFoldDB" id="A0A7W9IFP2"/>
<evidence type="ECO:0000313" key="2">
    <source>
        <dbReference type="EMBL" id="MBB5819635.1"/>
    </source>
</evidence>
<feature type="region of interest" description="Disordered" evidence="1">
    <location>
        <begin position="1"/>
        <end position="59"/>
    </location>
</feature>
<organism evidence="2 3">
    <name type="scientific">Streptosporangium becharense</name>
    <dbReference type="NCBI Taxonomy" id="1816182"/>
    <lineage>
        <taxon>Bacteria</taxon>
        <taxon>Bacillati</taxon>
        <taxon>Actinomycetota</taxon>
        <taxon>Actinomycetes</taxon>
        <taxon>Streptosporangiales</taxon>
        <taxon>Streptosporangiaceae</taxon>
        <taxon>Streptosporangium</taxon>
    </lineage>
</organism>
<sequence length="59" mass="6484">MRVSAIHKRIGKTETTEPGKTGAPLPERSTPAAPRRVPMPHLPVRPTRQPRRIPGKGGR</sequence>
<dbReference type="RefSeq" id="WP_184538189.1">
    <property type="nucleotide sequence ID" value="NZ_JACHMP010000001.1"/>
</dbReference>
<comment type="caution">
    <text evidence="2">The sequence shown here is derived from an EMBL/GenBank/DDBJ whole genome shotgun (WGS) entry which is preliminary data.</text>
</comment>
<dbReference type="Proteomes" id="UP000540685">
    <property type="component" value="Unassembled WGS sequence"/>
</dbReference>